<dbReference type="Pfam" id="PF11750">
    <property type="entry name" value="DUF3307"/>
    <property type="match status" value="1"/>
</dbReference>
<dbReference type="STRING" id="558155.SAMN04487911_106147"/>
<name>A0A1M6EGN6_9FLAO</name>
<evidence type="ECO:0000313" key="3">
    <source>
        <dbReference type="Proteomes" id="UP000184231"/>
    </source>
</evidence>
<dbReference type="EMBL" id="FQYX01000006">
    <property type="protein sequence ID" value="SHI84611.1"/>
    <property type="molecule type" value="Genomic_DNA"/>
</dbReference>
<evidence type="ECO:0000256" key="1">
    <source>
        <dbReference type="SAM" id="Phobius"/>
    </source>
</evidence>
<protein>
    <recommendedName>
        <fullName evidence="4">DUF3307 domain-containing protein</fullName>
    </recommendedName>
</protein>
<gene>
    <name evidence="2" type="ORF">SAMN04487911_106147</name>
</gene>
<dbReference type="RefSeq" id="WP_072763768.1">
    <property type="nucleotide sequence ID" value="NZ_FQYX01000006.1"/>
</dbReference>
<dbReference type="Proteomes" id="UP000184231">
    <property type="component" value="Unassembled WGS sequence"/>
</dbReference>
<dbReference type="InterPro" id="IPR021737">
    <property type="entry name" value="Phage_phiKZ_Orf197"/>
</dbReference>
<feature type="transmembrane region" description="Helical" evidence="1">
    <location>
        <begin position="90"/>
        <end position="110"/>
    </location>
</feature>
<dbReference type="AlphaFoldDB" id="A0A1M6EGN6"/>
<keyword evidence="1" id="KW-0472">Membrane</keyword>
<dbReference type="OrthoDB" id="8536716at2"/>
<feature type="transmembrane region" description="Helical" evidence="1">
    <location>
        <begin position="36"/>
        <end position="53"/>
    </location>
</feature>
<keyword evidence="3" id="KW-1185">Reference proteome</keyword>
<feature type="transmembrane region" description="Helical" evidence="1">
    <location>
        <begin position="122"/>
        <end position="143"/>
    </location>
</feature>
<reference evidence="2 3" key="1">
    <citation type="submission" date="2016-11" db="EMBL/GenBank/DDBJ databases">
        <authorList>
            <person name="Jaros S."/>
            <person name="Januszkiewicz K."/>
            <person name="Wedrychowicz H."/>
        </authorList>
    </citation>
    <scope>NUCLEOTIDE SEQUENCE [LARGE SCALE GENOMIC DNA]</scope>
    <source>
        <strain evidence="2 3">CGMCC 1.8863</strain>
    </source>
</reference>
<keyword evidence="1" id="KW-0812">Transmembrane</keyword>
<keyword evidence="1" id="KW-1133">Transmembrane helix</keyword>
<feature type="transmembrane region" description="Helical" evidence="1">
    <location>
        <begin position="170"/>
        <end position="190"/>
    </location>
</feature>
<feature type="transmembrane region" description="Helical" evidence="1">
    <location>
        <begin position="210"/>
        <end position="229"/>
    </location>
</feature>
<evidence type="ECO:0008006" key="4">
    <source>
        <dbReference type="Google" id="ProtNLM"/>
    </source>
</evidence>
<accession>A0A1M6EGN6</accession>
<sequence length="234" mass="27044">MILFTKLFLAHLIGDFLLQPTRWVIHKEAHKIRSKYLYLHILVHFVLTMILLWNLSLWFWVVLLILSHYLIDVAKLYINPWFKNKSIPFFIDQFLHLLVIYACAYTTDVVTHTLTLVQQIDWSLVTAIVFVGFPSSIIMTKLLEGMANKIALDHKSLPNAGKYIGIIERLFVFVFMIMGRWEVIGLLITAKSVFRFNDLKESNSRKLTEYILIGTLLSFGLAIIAGIIYKGGLL</sequence>
<organism evidence="2 3">
    <name type="scientific">Arenibacter nanhaiticus</name>
    <dbReference type="NCBI Taxonomy" id="558155"/>
    <lineage>
        <taxon>Bacteria</taxon>
        <taxon>Pseudomonadati</taxon>
        <taxon>Bacteroidota</taxon>
        <taxon>Flavobacteriia</taxon>
        <taxon>Flavobacteriales</taxon>
        <taxon>Flavobacteriaceae</taxon>
        <taxon>Arenibacter</taxon>
    </lineage>
</organism>
<proteinExistence type="predicted"/>
<evidence type="ECO:0000313" key="2">
    <source>
        <dbReference type="EMBL" id="SHI84611.1"/>
    </source>
</evidence>